<dbReference type="InterPro" id="IPR014756">
    <property type="entry name" value="Ig_E-set"/>
</dbReference>
<dbReference type="AlphaFoldDB" id="A0A9E8N498"/>
<gene>
    <name evidence="4" type="ORF">ON006_16875</name>
</gene>
<dbReference type="Proteomes" id="UP001164653">
    <property type="component" value="Chromosome"/>
</dbReference>
<evidence type="ECO:0000256" key="1">
    <source>
        <dbReference type="SAM" id="SignalP"/>
    </source>
</evidence>
<sequence length="383" mass="42049">MKFIYKSMLLLAVIIAMAAVTMSCQEEDLPNNGEPSIKYVRITDPASGDSLLVSAGQGSLIAIVGENLQGATEIWFNDQKASLTPTYITNKTILVSVPTMIPAVIDNKMKIIFSNGRTLEHAFKVKISEPLVSSMVSEYVPAGSVATIRGDYFYEPLTVTFAGGKKGTIVSIKDQEIQVTVPEDVQPGQITVTTNFGETKSDFWFADNRNIFLSSDPFTGWWNAAYVVTKPAAGDPVAINGNYIRVKKAIAGWNWMEVAGGPPDAMGAISKNIPDEAILKPADYNLKFEVNTVKPYNNNVLKISAGLSSGFDDTPYQWLPPYDTKGEWRTVVIPFEEVAGSYKSKLEVNKNGYYTRLLFHGGGDLDADISFDNFRIVPKVLRK</sequence>
<dbReference type="EMBL" id="CP112998">
    <property type="protein sequence ID" value="WAC09425.1"/>
    <property type="molecule type" value="Genomic_DNA"/>
</dbReference>
<feature type="signal peptide" evidence="1">
    <location>
        <begin position="1"/>
        <end position="18"/>
    </location>
</feature>
<keyword evidence="5" id="KW-1185">Reference proteome</keyword>
<dbReference type="InterPro" id="IPR013783">
    <property type="entry name" value="Ig-like_fold"/>
</dbReference>
<dbReference type="CDD" id="cd00102">
    <property type="entry name" value="IPT"/>
    <property type="match status" value="1"/>
</dbReference>
<dbReference type="InterPro" id="IPR040475">
    <property type="entry name" value="SGBP_B_XBD"/>
</dbReference>
<evidence type="ECO:0000259" key="3">
    <source>
        <dbReference type="Pfam" id="PF18329"/>
    </source>
</evidence>
<dbReference type="Pfam" id="PF18329">
    <property type="entry name" value="SGBP_B_XBD"/>
    <property type="match status" value="1"/>
</dbReference>
<feature type="domain" description="Surface glycan-binding protein B xyloglucan binding" evidence="3">
    <location>
        <begin position="205"/>
        <end position="378"/>
    </location>
</feature>
<keyword evidence="1" id="KW-0732">Signal</keyword>
<reference evidence="4" key="1">
    <citation type="submission" date="2022-11" db="EMBL/GenBank/DDBJ databases">
        <title>Dyadobacter pollutisoli sp. nov., isolated from plastic dumped soil.</title>
        <authorList>
            <person name="Kim J.M."/>
            <person name="Kim K.R."/>
            <person name="Lee J.K."/>
            <person name="Hao L."/>
            <person name="Jeon C.O."/>
        </authorList>
    </citation>
    <scope>NUCLEOTIDE SEQUENCE</scope>
    <source>
        <strain evidence="4">U1</strain>
    </source>
</reference>
<dbReference type="SUPFAM" id="SSF81296">
    <property type="entry name" value="E set domains"/>
    <property type="match status" value="2"/>
</dbReference>
<evidence type="ECO:0000313" key="4">
    <source>
        <dbReference type="EMBL" id="WAC09425.1"/>
    </source>
</evidence>
<dbReference type="Pfam" id="PF01833">
    <property type="entry name" value="TIG"/>
    <property type="match status" value="1"/>
</dbReference>
<evidence type="ECO:0000313" key="5">
    <source>
        <dbReference type="Proteomes" id="UP001164653"/>
    </source>
</evidence>
<dbReference type="GO" id="GO:0030247">
    <property type="term" value="F:polysaccharide binding"/>
    <property type="evidence" value="ECO:0007669"/>
    <property type="project" value="InterPro"/>
</dbReference>
<protein>
    <submittedName>
        <fullName evidence="4">Glycan-binding surface protein</fullName>
    </submittedName>
</protein>
<proteinExistence type="predicted"/>
<organism evidence="4 5">
    <name type="scientific">Dyadobacter pollutisoli</name>
    <dbReference type="NCBI Taxonomy" id="2910158"/>
    <lineage>
        <taxon>Bacteria</taxon>
        <taxon>Pseudomonadati</taxon>
        <taxon>Bacteroidota</taxon>
        <taxon>Cytophagia</taxon>
        <taxon>Cytophagales</taxon>
        <taxon>Spirosomataceae</taxon>
        <taxon>Dyadobacter</taxon>
    </lineage>
</organism>
<dbReference type="PROSITE" id="PS51257">
    <property type="entry name" value="PROKAR_LIPOPROTEIN"/>
    <property type="match status" value="1"/>
</dbReference>
<dbReference type="Gene3D" id="2.60.40.10">
    <property type="entry name" value="Immunoglobulins"/>
    <property type="match status" value="2"/>
</dbReference>
<name>A0A9E8N498_9BACT</name>
<evidence type="ECO:0000259" key="2">
    <source>
        <dbReference type="Pfam" id="PF01833"/>
    </source>
</evidence>
<feature type="chain" id="PRO_5038783363" evidence="1">
    <location>
        <begin position="19"/>
        <end position="383"/>
    </location>
</feature>
<dbReference type="KEGG" id="dpf:ON006_16875"/>
<dbReference type="RefSeq" id="WP_244820543.1">
    <property type="nucleotide sequence ID" value="NZ_CP112998.1"/>
</dbReference>
<dbReference type="InterPro" id="IPR002909">
    <property type="entry name" value="IPT_dom"/>
</dbReference>
<accession>A0A9E8N498</accession>
<feature type="domain" description="IPT/TIG" evidence="2">
    <location>
        <begin position="130"/>
        <end position="196"/>
    </location>
</feature>